<comment type="subcellular location">
    <subcellularLocation>
        <location evidence="1">Cell membrane</location>
        <topology evidence="1">Multi-pass membrane protein</topology>
    </subcellularLocation>
</comment>
<evidence type="ECO:0000256" key="4">
    <source>
        <dbReference type="ARBA" id="ARBA00022989"/>
    </source>
</evidence>
<keyword evidence="5 6" id="KW-0472">Membrane</keyword>
<feature type="transmembrane region" description="Helical" evidence="6">
    <location>
        <begin position="354"/>
        <end position="387"/>
    </location>
</feature>
<evidence type="ECO:0000256" key="5">
    <source>
        <dbReference type="ARBA" id="ARBA00023136"/>
    </source>
</evidence>
<feature type="transmembrane region" description="Helical" evidence="6">
    <location>
        <begin position="20"/>
        <end position="42"/>
    </location>
</feature>
<dbReference type="Proteomes" id="UP000070163">
    <property type="component" value="Unassembled WGS sequence"/>
</dbReference>
<dbReference type="InterPro" id="IPR050833">
    <property type="entry name" value="Poly_Biosynth_Transport"/>
</dbReference>
<sequence length="482" mass="54289">MGLGFIARILIIRSITQAQYGVYSLGIAIISAFAVFSFLGLQRGIPRQLSYHRNKENGLKGRDIINSSFILALASSLACSGFIFFTSDIIFVKLFHEPALADPLRVFSITLPFIIVLRFFVSVFRGYERSDIKVYFNNIVRNIFFLLGVGIVFVLELSLIHLTISYFASFALTSVLLIIYIKKRAIIDLELDFDFSVGKEMILFSLPLLSSAGMLLIMSQMDTFVLGFFLSSEKVGLYRGAYPLAKMITLVLASSTFIYLPVLSKLYAKDKKKEIERIYRILSRWIYSLTFPIFLILFLFPKTVLGFLFGVEYEAASLALRVISAGFLIRVVVGMNGMSLTGMGKPKLNMYGNFIGGISNLILNFALIPFLGILGAAAATSFSYTAQNVYQLFKLNSLFGVHPFGKTYLKTISISVILLGLIFFFSQLVRSNIYFIIIFLLMYLLGFFAISYALGNYEKEDIDLLEKLYKKLKSYLSRSIKP</sequence>
<feature type="transmembrane region" description="Helical" evidence="6">
    <location>
        <begin position="63"/>
        <end position="86"/>
    </location>
</feature>
<protein>
    <submittedName>
        <fullName evidence="7">Uncharacterized protein</fullName>
    </submittedName>
</protein>
<dbReference type="InterPro" id="IPR002797">
    <property type="entry name" value="Polysacc_synth"/>
</dbReference>
<dbReference type="EMBL" id="LHXJ01000003">
    <property type="protein sequence ID" value="KXA91649.1"/>
    <property type="molecule type" value="Genomic_DNA"/>
</dbReference>
<feature type="transmembrane region" description="Helical" evidence="6">
    <location>
        <begin position="407"/>
        <end position="426"/>
    </location>
</feature>
<dbReference type="AlphaFoldDB" id="A0A133UBU0"/>
<feature type="transmembrane region" description="Helical" evidence="6">
    <location>
        <begin position="433"/>
        <end position="454"/>
    </location>
</feature>
<keyword evidence="4 6" id="KW-1133">Transmembrane helix</keyword>
<feature type="transmembrane region" description="Helical" evidence="6">
    <location>
        <begin position="241"/>
        <end position="264"/>
    </location>
</feature>
<evidence type="ECO:0000256" key="6">
    <source>
        <dbReference type="SAM" id="Phobius"/>
    </source>
</evidence>
<dbReference type="PANTHER" id="PTHR30250">
    <property type="entry name" value="PST FAMILY PREDICTED COLANIC ACID TRANSPORTER"/>
    <property type="match status" value="1"/>
</dbReference>
<keyword evidence="2" id="KW-1003">Cell membrane</keyword>
<feature type="transmembrane region" description="Helical" evidence="6">
    <location>
        <begin position="106"/>
        <end position="127"/>
    </location>
</feature>
<dbReference type="Pfam" id="PF01943">
    <property type="entry name" value="Polysacc_synt"/>
    <property type="match status" value="1"/>
</dbReference>
<feature type="transmembrane region" description="Helical" evidence="6">
    <location>
        <begin position="164"/>
        <end position="181"/>
    </location>
</feature>
<evidence type="ECO:0000256" key="3">
    <source>
        <dbReference type="ARBA" id="ARBA00022692"/>
    </source>
</evidence>
<feature type="transmembrane region" description="Helical" evidence="6">
    <location>
        <begin position="202"/>
        <end position="221"/>
    </location>
</feature>
<proteinExistence type="predicted"/>
<organism evidence="7 8">
    <name type="scientific">candidate division MSBL1 archaeon SCGC-AAA259A05</name>
    <dbReference type="NCBI Taxonomy" id="1698259"/>
    <lineage>
        <taxon>Archaea</taxon>
        <taxon>Methanobacteriati</taxon>
        <taxon>Methanobacteriota</taxon>
        <taxon>candidate division MSBL1</taxon>
    </lineage>
</organism>
<dbReference type="PANTHER" id="PTHR30250:SF27">
    <property type="entry name" value="POLYSACCHARIDE BIOSYNTHESIS PROTEIN"/>
    <property type="match status" value="1"/>
</dbReference>
<evidence type="ECO:0000313" key="7">
    <source>
        <dbReference type="EMBL" id="KXA91649.1"/>
    </source>
</evidence>
<comment type="caution">
    <text evidence="7">The sequence shown here is derived from an EMBL/GenBank/DDBJ whole genome shotgun (WGS) entry which is preliminary data.</text>
</comment>
<keyword evidence="3 6" id="KW-0812">Transmembrane</keyword>
<accession>A0A133UBU0</accession>
<reference evidence="7 8" key="1">
    <citation type="journal article" date="2016" name="Sci. Rep.">
        <title>Metabolic traits of an uncultured archaeal lineage -MSBL1- from brine pools of the Red Sea.</title>
        <authorList>
            <person name="Mwirichia R."/>
            <person name="Alam I."/>
            <person name="Rashid M."/>
            <person name="Vinu M."/>
            <person name="Ba-Alawi W."/>
            <person name="Anthony Kamau A."/>
            <person name="Kamanda Ngugi D."/>
            <person name="Goker M."/>
            <person name="Klenk H.P."/>
            <person name="Bajic V."/>
            <person name="Stingl U."/>
        </authorList>
    </citation>
    <scope>NUCLEOTIDE SEQUENCE [LARGE SCALE GENOMIC DNA]</scope>
    <source>
        <strain evidence="7">SCGC-AAA259A05</strain>
    </source>
</reference>
<feature type="transmembrane region" description="Helical" evidence="6">
    <location>
        <begin position="139"/>
        <end position="158"/>
    </location>
</feature>
<dbReference type="CDD" id="cd13128">
    <property type="entry name" value="MATE_Wzx_like"/>
    <property type="match status" value="1"/>
</dbReference>
<feature type="transmembrane region" description="Helical" evidence="6">
    <location>
        <begin position="315"/>
        <end position="333"/>
    </location>
</feature>
<evidence type="ECO:0000256" key="1">
    <source>
        <dbReference type="ARBA" id="ARBA00004651"/>
    </source>
</evidence>
<keyword evidence="8" id="KW-1185">Reference proteome</keyword>
<name>A0A133UBU0_9EURY</name>
<dbReference type="GO" id="GO:0005886">
    <property type="term" value="C:plasma membrane"/>
    <property type="evidence" value="ECO:0007669"/>
    <property type="project" value="UniProtKB-SubCell"/>
</dbReference>
<feature type="transmembrane region" description="Helical" evidence="6">
    <location>
        <begin position="285"/>
        <end position="309"/>
    </location>
</feature>
<evidence type="ECO:0000256" key="2">
    <source>
        <dbReference type="ARBA" id="ARBA00022475"/>
    </source>
</evidence>
<gene>
    <name evidence="7" type="ORF">AKJ57_00395</name>
</gene>
<evidence type="ECO:0000313" key="8">
    <source>
        <dbReference type="Proteomes" id="UP000070163"/>
    </source>
</evidence>